<organism evidence="1 2">
    <name type="scientific">Claviceps pazoutovae</name>
    <dbReference type="NCBI Taxonomy" id="1649127"/>
    <lineage>
        <taxon>Eukaryota</taxon>
        <taxon>Fungi</taxon>
        <taxon>Dikarya</taxon>
        <taxon>Ascomycota</taxon>
        <taxon>Pezizomycotina</taxon>
        <taxon>Sordariomycetes</taxon>
        <taxon>Hypocreomycetidae</taxon>
        <taxon>Hypocreales</taxon>
        <taxon>Clavicipitaceae</taxon>
        <taxon>Claviceps</taxon>
    </lineage>
</organism>
<sequence length="130" mass="14855">MSKKRKTHLPSEYTSDPLIFVNSFSSYIYVYHRLFGREHSDVVIAQVRFLSCITEKGQSFVWSKCLDYAMKGFDVKASTIHDADEWQEHPRAWTPNAECTLPCLVYICLQLTFILGEPDSTVGDQVIVGT</sequence>
<accession>A0A9P7M880</accession>
<dbReference type="AlphaFoldDB" id="A0A9P7M880"/>
<dbReference type="OrthoDB" id="4960445at2759"/>
<comment type="caution">
    <text evidence="1">The sequence shown here is derived from an EMBL/GenBank/DDBJ whole genome shotgun (WGS) entry which is preliminary data.</text>
</comment>
<proteinExistence type="predicted"/>
<name>A0A9P7M880_9HYPO</name>
<evidence type="ECO:0000313" key="1">
    <source>
        <dbReference type="EMBL" id="KAG5932752.1"/>
    </source>
</evidence>
<evidence type="ECO:0000313" key="2">
    <source>
        <dbReference type="Proteomes" id="UP000706124"/>
    </source>
</evidence>
<reference evidence="1 2" key="1">
    <citation type="journal article" date="2020" name="bioRxiv">
        <title>Whole genome comparisons of ergot fungi reveals the divergence and evolution of species within the genus Claviceps are the result of varying mechanisms driving genome evolution and host range expansion.</title>
        <authorList>
            <person name="Wyka S.A."/>
            <person name="Mondo S.J."/>
            <person name="Liu M."/>
            <person name="Dettman J."/>
            <person name="Nalam V."/>
            <person name="Broders K.D."/>
        </authorList>
    </citation>
    <scope>NUCLEOTIDE SEQUENCE [LARGE SCALE GENOMIC DNA]</scope>
    <source>
        <strain evidence="1 2">CCC 1485</strain>
    </source>
</reference>
<keyword evidence="2" id="KW-1185">Reference proteome</keyword>
<dbReference type="EMBL" id="SRPO01000426">
    <property type="protein sequence ID" value="KAG5932752.1"/>
    <property type="molecule type" value="Genomic_DNA"/>
</dbReference>
<gene>
    <name evidence="1" type="ORF">E4U60_005015</name>
</gene>
<dbReference type="Proteomes" id="UP000706124">
    <property type="component" value="Unassembled WGS sequence"/>
</dbReference>
<protein>
    <submittedName>
        <fullName evidence="1">Uncharacterized protein</fullName>
    </submittedName>
</protein>